<protein>
    <submittedName>
        <fullName evidence="2">Uncharacterized protein</fullName>
    </submittedName>
</protein>
<gene>
    <name evidence="2" type="ORF">TSUD_125280</name>
</gene>
<organism evidence="2 3">
    <name type="scientific">Trifolium subterraneum</name>
    <name type="common">Subterranean clover</name>
    <dbReference type="NCBI Taxonomy" id="3900"/>
    <lineage>
        <taxon>Eukaryota</taxon>
        <taxon>Viridiplantae</taxon>
        <taxon>Streptophyta</taxon>
        <taxon>Embryophyta</taxon>
        <taxon>Tracheophyta</taxon>
        <taxon>Spermatophyta</taxon>
        <taxon>Magnoliopsida</taxon>
        <taxon>eudicotyledons</taxon>
        <taxon>Gunneridae</taxon>
        <taxon>Pentapetalae</taxon>
        <taxon>rosids</taxon>
        <taxon>fabids</taxon>
        <taxon>Fabales</taxon>
        <taxon>Fabaceae</taxon>
        <taxon>Papilionoideae</taxon>
        <taxon>50 kb inversion clade</taxon>
        <taxon>NPAAA clade</taxon>
        <taxon>Hologalegina</taxon>
        <taxon>IRL clade</taxon>
        <taxon>Trifolieae</taxon>
        <taxon>Trifolium</taxon>
    </lineage>
</organism>
<evidence type="ECO:0000313" key="3">
    <source>
        <dbReference type="Proteomes" id="UP000242715"/>
    </source>
</evidence>
<dbReference type="Proteomes" id="UP000242715">
    <property type="component" value="Unassembled WGS sequence"/>
</dbReference>
<dbReference type="OrthoDB" id="10634430at2759"/>
<name>A0A2Z6M766_TRISU</name>
<keyword evidence="3" id="KW-1185">Reference proteome</keyword>
<dbReference type="EMBL" id="DF973350">
    <property type="protein sequence ID" value="GAU27248.1"/>
    <property type="molecule type" value="Genomic_DNA"/>
</dbReference>
<dbReference type="AlphaFoldDB" id="A0A2Z6M766"/>
<feature type="region of interest" description="Disordered" evidence="1">
    <location>
        <begin position="1"/>
        <end position="25"/>
    </location>
</feature>
<accession>A0A2Z6M766</accession>
<evidence type="ECO:0000256" key="1">
    <source>
        <dbReference type="SAM" id="MobiDB-lite"/>
    </source>
</evidence>
<sequence length="475" mass="51225">MHQRGEKHPSRGKNPSSDTEPRKVVGGVIRRGVTFKQSLVKGINATRNPGIDVGCKKPNTKRKVLASQSTDGCMEVEIVPENVTKFEKCWVGRLWDQNDADNIQFKIWMEVVGGDDACVRGLCSKNRVESEASVGSPNRRWVADDDNLHGDWSRCSSPERPLQLDSNVVAVDPLGISKIQIVADTMASVPIDVSIERENIDFQQQSSVPFEEVAQTIQKEKGKGVMVGSSIGPKMEGVDISADEVVADALVESSVAKGGQHRVGFKSEGSGLLGADFCRGKSKARLGFSRLGPGGCLTAKNNGGLWKGGGDEVARLKNIEEQNKYGLLVGPVSSARCPIGADSEKTGCRKGNNQKRNSKKAGVNGGLQVVEGTMQLSDPIQEMSDVMVYGERDGGQVISVQNLEEKGSLLEGISAGDQNLCSSNFCIEAERLFNIGVNLGVSSNEERVSMIERLMEMEGVGIRPEEDFGDVMVDQ</sequence>
<evidence type="ECO:0000313" key="2">
    <source>
        <dbReference type="EMBL" id="GAU27248.1"/>
    </source>
</evidence>
<proteinExistence type="predicted"/>
<reference evidence="3" key="1">
    <citation type="journal article" date="2017" name="Front. Plant Sci.">
        <title>Climate Clever Clovers: New Paradigm to Reduce the Environmental Footprint of Ruminants by Breeding Low Methanogenic Forages Utilizing Haplotype Variation.</title>
        <authorList>
            <person name="Kaur P."/>
            <person name="Appels R."/>
            <person name="Bayer P.E."/>
            <person name="Keeble-Gagnere G."/>
            <person name="Wang J."/>
            <person name="Hirakawa H."/>
            <person name="Shirasawa K."/>
            <person name="Vercoe P."/>
            <person name="Stefanova K."/>
            <person name="Durmic Z."/>
            <person name="Nichols P."/>
            <person name="Revell C."/>
            <person name="Isobe S.N."/>
            <person name="Edwards D."/>
            <person name="Erskine W."/>
        </authorList>
    </citation>
    <scope>NUCLEOTIDE SEQUENCE [LARGE SCALE GENOMIC DNA]</scope>
    <source>
        <strain evidence="3">cv. Daliak</strain>
    </source>
</reference>